<dbReference type="Proteomes" id="UP000316298">
    <property type="component" value="Unassembled WGS sequence"/>
</dbReference>
<evidence type="ECO:0000256" key="5">
    <source>
        <dbReference type="ARBA" id="ARBA00022801"/>
    </source>
</evidence>
<keyword evidence="11" id="KW-1185">Reference proteome</keyword>
<keyword evidence="6 8" id="KW-0460">Magnesium</keyword>
<organism evidence="10 11">
    <name type="scientific">Kribbella jejuensis</name>
    <dbReference type="NCBI Taxonomy" id="236068"/>
    <lineage>
        <taxon>Bacteria</taxon>
        <taxon>Bacillati</taxon>
        <taxon>Actinomycetota</taxon>
        <taxon>Actinomycetes</taxon>
        <taxon>Propionibacteriales</taxon>
        <taxon>Kribbellaceae</taxon>
        <taxon>Kribbella</taxon>
    </lineage>
</organism>
<dbReference type="Pfam" id="PF01850">
    <property type="entry name" value="PIN"/>
    <property type="match status" value="1"/>
</dbReference>
<dbReference type="InterPro" id="IPR050556">
    <property type="entry name" value="Type_II_TA_system_RNase"/>
</dbReference>
<dbReference type="InterPro" id="IPR022907">
    <property type="entry name" value="VapC_family"/>
</dbReference>
<protein>
    <recommendedName>
        <fullName evidence="8">Ribonuclease VapC</fullName>
        <shortName evidence="8">RNase VapC</shortName>
        <ecNumber evidence="8">3.1.-.-</ecNumber>
    </recommendedName>
    <alternativeName>
        <fullName evidence="8">Toxin VapC</fullName>
    </alternativeName>
</protein>
<keyword evidence="4 8" id="KW-0479">Metal-binding</keyword>
<reference evidence="10 11" key="1">
    <citation type="submission" date="2019-06" db="EMBL/GenBank/DDBJ databases">
        <title>Sequencing the genomes of 1000 actinobacteria strains.</title>
        <authorList>
            <person name="Klenk H.-P."/>
        </authorList>
    </citation>
    <scope>NUCLEOTIDE SEQUENCE [LARGE SCALE GENOMIC DNA]</scope>
    <source>
        <strain evidence="10 11">DSM 17305</strain>
    </source>
</reference>
<comment type="cofactor">
    <cofactor evidence="1 8">
        <name>Mg(2+)</name>
        <dbReference type="ChEBI" id="CHEBI:18420"/>
    </cofactor>
</comment>
<dbReference type="CDD" id="cd18746">
    <property type="entry name" value="PIN_VapC4-5_FitB-like"/>
    <property type="match status" value="1"/>
</dbReference>
<evidence type="ECO:0000256" key="7">
    <source>
        <dbReference type="ARBA" id="ARBA00038093"/>
    </source>
</evidence>
<dbReference type="Gene3D" id="3.40.50.1010">
    <property type="entry name" value="5'-nuclease"/>
    <property type="match status" value="1"/>
</dbReference>
<proteinExistence type="inferred from homology"/>
<accession>A0A542EKV9</accession>
<dbReference type="GO" id="GO:0090729">
    <property type="term" value="F:toxin activity"/>
    <property type="evidence" value="ECO:0007669"/>
    <property type="project" value="UniProtKB-KW"/>
</dbReference>
<dbReference type="GO" id="GO:0016787">
    <property type="term" value="F:hydrolase activity"/>
    <property type="evidence" value="ECO:0007669"/>
    <property type="project" value="UniProtKB-KW"/>
</dbReference>
<dbReference type="AlphaFoldDB" id="A0A542EKV9"/>
<dbReference type="GO" id="GO:0004540">
    <property type="term" value="F:RNA nuclease activity"/>
    <property type="evidence" value="ECO:0007669"/>
    <property type="project" value="InterPro"/>
</dbReference>
<dbReference type="RefSeq" id="WP_141851377.1">
    <property type="nucleotide sequence ID" value="NZ_BAAAKA010000008.1"/>
</dbReference>
<sequence length="135" mass="14831">MSYLLDTNVVSEFRKKAPDAGVVRWLNSVRSSQLYVSALVIGELTRGIERLTGRDPQQAAALDDWCRGLVHGFSDRIVPVTQEIAETWGRLSARSSLPVVDGLLAATALVHDWTLVTRNTADVERTGARLLNPFG</sequence>
<dbReference type="HAMAP" id="MF_00265">
    <property type="entry name" value="VapC_Nob1"/>
    <property type="match status" value="1"/>
</dbReference>
<dbReference type="EMBL" id="VFMM01000001">
    <property type="protein sequence ID" value="TQJ15979.1"/>
    <property type="molecule type" value="Genomic_DNA"/>
</dbReference>
<feature type="binding site" evidence="8">
    <location>
        <position position="101"/>
    </location>
    <ligand>
        <name>Mg(2+)</name>
        <dbReference type="ChEBI" id="CHEBI:18420"/>
    </ligand>
</feature>
<keyword evidence="8" id="KW-0800">Toxin</keyword>
<evidence type="ECO:0000313" key="10">
    <source>
        <dbReference type="EMBL" id="TQJ15979.1"/>
    </source>
</evidence>
<dbReference type="GO" id="GO:0000287">
    <property type="term" value="F:magnesium ion binding"/>
    <property type="evidence" value="ECO:0007669"/>
    <property type="project" value="UniProtKB-UniRule"/>
</dbReference>
<dbReference type="InterPro" id="IPR002716">
    <property type="entry name" value="PIN_dom"/>
</dbReference>
<dbReference type="PANTHER" id="PTHR33653">
    <property type="entry name" value="RIBONUCLEASE VAPC2"/>
    <property type="match status" value="1"/>
</dbReference>
<name>A0A542EKV9_9ACTN</name>
<evidence type="ECO:0000256" key="8">
    <source>
        <dbReference type="HAMAP-Rule" id="MF_00265"/>
    </source>
</evidence>
<evidence type="ECO:0000256" key="3">
    <source>
        <dbReference type="ARBA" id="ARBA00022722"/>
    </source>
</evidence>
<keyword evidence="5 8" id="KW-0378">Hydrolase</keyword>
<dbReference type="OrthoDB" id="9815354at2"/>
<evidence type="ECO:0000259" key="9">
    <source>
        <dbReference type="Pfam" id="PF01850"/>
    </source>
</evidence>
<dbReference type="EC" id="3.1.-.-" evidence="8"/>
<dbReference type="InterPro" id="IPR029060">
    <property type="entry name" value="PIN-like_dom_sf"/>
</dbReference>
<evidence type="ECO:0000256" key="4">
    <source>
        <dbReference type="ARBA" id="ARBA00022723"/>
    </source>
</evidence>
<comment type="function">
    <text evidence="8">Toxic component of a toxin-antitoxin (TA) system. An RNase.</text>
</comment>
<keyword evidence="3 8" id="KW-0540">Nuclease</keyword>
<keyword evidence="2 8" id="KW-1277">Toxin-antitoxin system</keyword>
<evidence type="ECO:0000313" key="11">
    <source>
        <dbReference type="Proteomes" id="UP000316298"/>
    </source>
</evidence>
<evidence type="ECO:0000256" key="2">
    <source>
        <dbReference type="ARBA" id="ARBA00022649"/>
    </source>
</evidence>
<evidence type="ECO:0000256" key="6">
    <source>
        <dbReference type="ARBA" id="ARBA00022842"/>
    </source>
</evidence>
<feature type="binding site" evidence="8">
    <location>
        <position position="6"/>
    </location>
    <ligand>
        <name>Mg(2+)</name>
        <dbReference type="ChEBI" id="CHEBI:18420"/>
    </ligand>
</feature>
<comment type="caution">
    <text evidence="10">The sequence shown here is derived from an EMBL/GenBank/DDBJ whole genome shotgun (WGS) entry which is preliminary data.</text>
</comment>
<dbReference type="PANTHER" id="PTHR33653:SF1">
    <property type="entry name" value="RIBONUCLEASE VAPC2"/>
    <property type="match status" value="1"/>
</dbReference>
<gene>
    <name evidence="8" type="primary">vapC</name>
    <name evidence="10" type="ORF">FB475_0064</name>
</gene>
<dbReference type="SUPFAM" id="SSF88723">
    <property type="entry name" value="PIN domain-like"/>
    <property type="match status" value="1"/>
</dbReference>
<feature type="domain" description="PIN" evidence="9">
    <location>
        <begin position="3"/>
        <end position="120"/>
    </location>
</feature>
<evidence type="ECO:0000256" key="1">
    <source>
        <dbReference type="ARBA" id="ARBA00001946"/>
    </source>
</evidence>
<comment type="similarity">
    <text evidence="7 8">Belongs to the PINc/VapC protein family.</text>
</comment>